<dbReference type="EMBL" id="CP041636">
    <property type="protein sequence ID" value="QDO97179.1"/>
    <property type="molecule type" value="Genomic_DNA"/>
</dbReference>
<dbReference type="KEGG" id="fer:FNB15_07810"/>
<evidence type="ECO:0000259" key="2">
    <source>
        <dbReference type="Pfam" id="PF13369"/>
    </source>
</evidence>
<name>A0A516H077_9PROT</name>
<accession>A0A516H077</accession>
<feature type="domain" description="Protein SirB1 N-terminal" evidence="2">
    <location>
        <begin position="44"/>
        <end position="194"/>
    </location>
</feature>
<dbReference type="Pfam" id="PF13369">
    <property type="entry name" value="Transglut_core2"/>
    <property type="match status" value="1"/>
</dbReference>
<sequence length="276" mass="30086">MTDSAAIETALKALGAAPDDGFDIAEAALLLAALDRPGLDLAPYRRHLADLAAALSRIDAGSEVAPRAVALAAVLGAEFGYRGDTESYEDPQNADLLRVIDRRMGLPVALGVLYIFAARAQHWPVCGIDFPGHFLVRVEGEDGALILDPFHHGRIAAPPDMNDLLRRVGGTEAGELQPEHVRQMTGREVLLRLQNNIKARAWRGGDIERTSEILRRMLLVAPAFAPAWRELGVVEGELGRIRQSIAATERFLMLAGDEAASLEAEVFLRHIRRQLN</sequence>
<dbReference type="OrthoDB" id="232498at2"/>
<organism evidence="3 4">
    <name type="scientific">Ferrovibrio terrae</name>
    <dbReference type="NCBI Taxonomy" id="2594003"/>
    <lineage>
        <taxon>Bacteria</taxon>
        <taxon>Pseudomonadati</taxon>
        <taxon>Pseudomonadota</taxon>
        <taxon>Alphaproteobacteria</taxon>
        <taxon>Rhodospirillales</taxon>
        <taxon>Rhodospirillaceae</taxon>
        <taxon>Ferrovibrio</taxon>
    </lineage>
</organism>
<evidence type="ECO:0000313" key="4">
    <source>
        <dbReference type="Proteomes" id="UP000317496"/>
    </source>
</evidence>
<protein>
    <recommendedName>
        <fullName evidence="2">Protein SirB1 N-terminal domain-containing protein</fullName>
    </recommendedName>
</protein>
<reference evidence="3 4" key="1">
    <citation type="submission" date="2019-07" db="EMBL/GenBank/DDBJ databases">
        <title>Genome sequencing for Ferrovibrio sp. K5.</title>
        <authorList>
            <person name="Park S.-J."/>
        </authorList>
    </citation>
    <scope>NUCLEOTIDE SEQUENCE [LARGE SCALE GENOMIC DNA]</scope>
    <source>
        <strain evidence="3 4">K5</strain>
    </source>
</reference>
<dbReference type="PANTHER" id="PTHR31350:SF21">
    <property type="entry name" value="F-BOX ONLY PROTEIN 21"/>
    <property type="match status" value="1"/>
</dbReference>
<proteinExistence type="inferred from homology"/>
<keyword evidence="4" id="KW-1185">Reference proteome</keyword>
<comment type="similarity">
    <text evidence="1">Belongs to the UPF0162 family.</text>
</comment>
<dbReference type="PANTHER" id="PTHR31350">
    <property type="entry name" value="SI:DKEY-261L7.2"/>
    <property type="match status" value="1"/>
</dbReference>
<dbReference type="Proteomes" id="UP000317496">
    <property type="component" value="Chromosome"/>
</dbReference>
<evidence type="ECO:0000256" key="1">
    <source>
        <dbReference type="ARBA" id="ARBA00007100"/>
    </source>
</evidence>
<gene>
    <name evidence="3" type="ORF">FNB15_07810</name>
</gene>
<dbReference type="RefSeq" id="WP_144068160.1">
    <property type="nucleotide sequence ID" value="NZ_CP041636.1"/>
</dbReference>
<dbReference type="AlphaFoldDB" id="A0A516H077"/>
<dbReference type="InterPro" id="IPR032698">
    <property type="entry name" value="SirB1_N"/>
</dbReference>
<evidence type="ECO:0000313" key="3">
    <source>
        <dbReference type="EMBL" id="QDO97179.1"/>
    </source>
</evidence>